<dbReference type="Pfam" id="PF04122">
    <property type="entry name" value="CW_binding_2"/>
    <property type="match status" value="3"/>
</dbReference>
<dbReference type="eggNOG" id="COG5632">
    <property type="taxonomic scope" value="Bacteria"/>
</dbReference>
<dbReference type="InterPro" id="IPR007253">
    <property type="entry name" value="Cell_wall-bd_2"/>
</dbReference>
<dbReference type="eggNOG" id="COG3420">
    <property type="taxonomic scope" value="Bacteria"/>
</dbReference>
<feature type="region of interest" description="Disordered" evidence="1">
    <location>
        <begin position="580"/>
        <end position="609"/>
    </location>
</feature>
<dbReference type="InterPro" id="IPR034650">
    <property type="entry name" value="YuaB-like"/>
</dbReference>
<dbReference type="InterPro" id="IPR011050">
    <property type="entry name" value="Pectin_lyase_fold/virulence"/>
</dbReference>
<proteinExistence type="predicted"/>
<dbReference type="KEGG" id="dmt:DESME_14160"/>
<dbReference type="Gene3D" id="2.160.20.10">
    <property type="entry name" value="Single-stranded right-handed beta-helix, Pectin lyase-like"/>
    <property type="match status" value="3"/>
</dbReference>
<feature type="signal peptide" evidence="2">
    <location>
        <begin position="1"/>
        <end position="24"/>
    </location>
</feature>
<accession>W0EBA8</accession>
<evidence type="ECO:0000313" key="3">
    <source>
        <dbReference type="EMBL" id="AHF08047.1"/>
    </source>
</evidence>
<dbReference type="Proteomes" id="UP000010847">
    <property type="component" value="Chromosome"/>
</dbReference>
<dbReference type="RefSeq" id="WP_006718076.1">
    <property type="nucleotide sequence ID" value="NZ_CP007032.1"/>
</dbReference>
<dbReference type="PANTHER" id="PTHR30032">
    <property type="entry name" value="N-ACETYLMURAMOYL-L-ALANINE AMIDASE-RELATED"/>
    <property type="match status" value="1"/>
</dbReference>
<reference evidence="3 4" key="1">
    <citation type="submission" date="2013-12" db="EMBL/GenBank/DDBJ databases">
        <authorList>
            <consortium name="DOE Joint Genome Institute"/>
            <person name="Smidt H."/>
            <person name="Huntemann M."/>
            <person name="Han J."/>
            <person name="Chen A."/>
            <person name="Kyrpides N."/>
            <person name="Mavromatis K."/>
            <person name="Markowitz V."/>
            <person name="Palaniappan K."/>
            <person name="Ivanova N."/>
            <person name="Schaumberg A."/>
            <person name="Pati A."/>
            <person name="Liolios K."/>
            <person name="Nordberg H.P."/>
            <person name="Cantor M.N."/>
            <person name="Hua S.X."/>
            <person name="Woyke T."/>
        </authorList>
    </citation>
    <scope>NUCLEOTIDE SEQUENCE [LARGE SCALE GENOMIC DNA]</scope>
    <source>
        <strain evidence="4">DSM 15288</strain>
    </source>
</reference>
<dbReference type="eggNOG" id="COG2247">
    <property type="taxonomic scope" value="Bacteria"/>
</dbReference>
<gene>
    <name evidence="3" type="ORF">DESME_14160</name>
</gene>
<dbReference type="STRING" id="871968.DESME_14160"/>
<dbReference type="InterPro" id="IPR012334">
    <property type="entry name" value="Pectin_lyas_fold"/>
</dbReference>
<organism evidence="3 4">
    <name type="scientific">Desulfitobacterium metallireducens DSM 15288</name>
    <dbReference type="NCBI Taxonomy" id="871968"/>
    <lineage>
        <taxon>Bacteria</taxon>
        <taxon>Bacillati</taxon>
        <taxon>Bacillota</taxon>
        <taxon>Clostridia</taxon>
        <taxon>Eubacteriales</taxon>
        <taxon>Desulfitobacteriaceae</taxon>
        <taxon>Desulfitobacterium</taxon>
    </lineage>
</organism>
<dbReference type="EMBL" id="CP007032">
    <property type="protein sequence ID" value="AHF08047.1"/>
    <property type="molecule type" value="Genomic_DNA"/>
</dbReference>
<dbReference type="PANTHER" id="PTHR30032:SF8">
    <property type="entry name" value="GERMINATION-SPECIFIC N-ACETYLMURAMOYL-L-ALANINE AMIDASE"/>
    <property type="match status" value="1"/>
</dbReference>
<protein>
    <submittedName>
        <fullName evidence="3">Cell wall-binding protein</fullName>
    </submittedName>
</protein>
<dbReference type="OrthoDB" id="3268939at2"/>
<evidence type="ECO:0000256" key="1">
    <source>
        <dbReference type="SAM" id="MobiDB-lite"/>
    </source>
</evidence>
<dbReference type="Gene3D" id="3.40.50.12090">
    <property type="match status" value="2"/>
</dbReference>
<dbReference type="Gene3D" id="2.60.40.3490">
    <property type="match status" value="1"/>
</dbReference>
<dbReference type="SUPFAM" id="SSF51126">
    <property type="entry name" value="Pectin lyase-like"/>
    <property type="match status" value="3"/>
</dbReference>
<dbReference type="Pfam" id="PF17735">
    <property type="entry name" value="BslA"/>
    <property type="match status" value="1"/>
</dbReference>
<name>W0EBA8_9FIRM</name>
<feature type="compositionally biased region" description="Low complexity" evidence="1">
    <location>
        <begin position="587"/>
        <end position="601"/>
    </location>
</feature>
<feature type="chain" id="PRO_5038660291" evidence="2">
    <location>
        <begin position="25"/>
        <end position="1712"/>
    </location>
</feature>
<keyword evidence="4" id="KW-1185">Reference proteome</keyword>
<dbReference type="CDD" id="cd14670">
    <property type="entry name" value="BslA_like"/>
    <property type="match status" value="1"/>
</dbReference>
<sequence length="1712" mass="180600">MKKHTTKLLAGCLAVSFFITTVFTSNIFAATSKTQSVVSGAVGSEQRLSGIDRYETAAKIAQEGWKGTSEYAVLSAGMDENLVDALAAAPLAKLKNAPILLTEGDKLNKYAGIELKRLGVKTVYVTTGDKVITKKILDQLAEMNITVVPLGGSDRYETSLNIAKQMGTFNKFVVATAWNNADALSIASIAAGKGMPILLSDINNVPNNVMAYIDSVKENVDQTYVLGGTGALTDNVKIVLPNAIRIGGLDRFGTNLEVLKTFANDLNYSKTYLANGEDNHLADALAGSPLAALTASPVVLTGTTLPSETKNFAKLNLGSNVITFGGEASIPSSIVEQLTSVVVYAQDGATIGSSDANQLEELTDSIKITAKNATLKNARTAYSVYIQGDNVVLDNVTITGTLFIDPGEKGTANINNVKAGKIIVLSGAKDSIHLKNTEAGTLVVSSSNEVRVESSGTTKIGNTVVTSYAILDAAGGSLGSVEVVTIAGQSPVVTFKGTFAEPIVVNGAATIKADANANIAKLEIAPENKEQKITLDGKFTTVEVNKEAQVDFSANTTVTNVVANVNAELNVPSGANIGTLDKKGNEVPVTGSGSVGGSTPSVGGGGSSGGVSTGNVGTKAGGFGVNGHGGVVGETVLTYTLGEDYNKGQIEFLLPNGIVAMEGDLVRIANAEGMGISSDTISDNGHKVTLTGVSAKKDDTVVLTLSRDIEIGRWDFKVIGDSDGNGPILQVQEPSITLYRPDFTEADATLSEYMHAGGHDTDAEFIAVTDAMDAVLAASRVRPWNQGNIDAANAALQNTVNLLKNAITHVKSMAEASLGEWKKDRTEPASWDQSNGWITTTTSAQQNSNSWYDWQGRGTATNVGLTDQWQVETQIELTDQLLNGTGVRTSMWVQVDGVNGVQSTQNNVLDWAILQFRNDPTTKTKGWESWDSTGDGNWIPLTQENVNVEKGIHTLKMVYDSGKISQYIDGILVREYTIKTDEGFDGVSAPSYVIIQSRTFGAQYTAKWRVPLVKYVAGYPAGTQFISTVDELKAAIKGQADGQTWVIGAGPFDIPRDTTTLRDSNGQVVTSSGQAGWCMPISANNLTIIGIGDPVLTSSDVTPNGSWASQNLITVWGDNVTIEGLTLTPKVDVNKTIEVVGDKKFTIRDCTFTPNSSSLADEGGSLYFNGAGTDGTKAILVENNLFNYASVALDGVKASNITIANNTWENIKGYAIGNTYWGSTDRKETPYTEVNVNGNNFNNVTDKTKIIAARLNQTFTLDAENKINGVAVNKDNFGKYINFNNLAYWSECKDNKVIVDGVTYVSPYQKIDEYVTNVAQLEEAISTATASERIIVAPGTYELSKELNITVPVTLEGMGDVTLKAANVPWSTENGSKHLLAIYAGTKEAPVTLSNLVIDADQKSHAVNTYNNAYAILNDVTIKNGLGAGLIVNGSTIVAKNLYTSGNEWGAVNVDPGSGVTTPSAFALSGDGVLAEPTQIWSDGAHVTASATVEIIAAGYTNYFITDKSVNIWSNQSLTNAAVITKNGQSQNFSTIQAAIAAADEGDIIYVTPGTYNGDIAVNKKVTLQGAADHQSIISGEIHLIAGSNGSTVDSFAINIGETGYGVNCDAGIGDVTVSDNIMNANTNGNTALAVYLNAGWGTANTVIGNTFTGKYSEGAVTVDVYPAPAVVVTTINGNNFSNVVGNYLKVFRSETGRLVTDITDTNKVSLN</sequence>
<dbReference type="InterPro" id="IPR038480">
    <property type="entry name" value="YuaB-like_sf"/>
</dbReference>
<evidence type="ECO:0000313" key="4">
    <source>
        <dbReference type="Proteomes" id="UP000010847"/>
    </source>
</evidence>
<evidence type="ECO:0000256" key="2">
    <source>
        <dbReference type="SAM" id="SignalP"/>
    </source>
</evidence>
<keyword evidence="2" id="KW-0732">Signal</keyword>
<dbReference type="InterPro" id="IPR051922">
    <property type="entry name" value="Bact_Sporulation_Assoc"/>
</dbReference>
<dbReference type="HOGENOM" id="CLU_250557_0_0_9"/>